<sequence length="377" mass="41431">MDDRLERTLTFVGCRRSRPPRRPRIGGDIARLATFRSATFRSATFRSATFRSATFRSATFRSATFRSATFRSATFRPGTFRRAPSGGHLPSGPHYGRVARIIPRCGLGGSVLEDERSAVLGVNNDIPNGARIYDYLLGGKDNFAADRRAAEVMLAQNLQAPQTARDNRAFLGRAVRYLVQEAGIRQFLDIGTGLPTQQNVHEVARAGAPDARIVYVDADPMVVTHARALLATDEHVKVVKGDLRRPREVLDDPLTRELIDFGRPVAVLMAAILHFVSAEEDPAAIVAEYRQELAPGSHLLISHTADESPEHVMTTAKQGFRLAGSPLTPRTRTEIAGFFGDLDLVEPGLTDVRSWRTGEADLRDLPWVMVGGLGRKP</sequence>
<evidence type="ECO:0000313" key="1">
    <source>
        <dbReference type="EMBL" id="MFC5825936.1"/>
    </source>
</evidence>
<dbReference type="RefSeq" id="WP_379515447.1">
    <property type="nucleotide sequence ID" value="NZ_JBHSPA010000023.1"/>
</dbReference>
<dbReference type="Proteomes" id="UP001596058">
    <property type="component" value="Unassembled WGS sequence"/>
</dbReference>
<dbReference type="Pfam" id="PF04672">
    <property type="entry name" value="Methyltransf_19"/>
    <property type="match status" value="1"/>
</dbReference>
<gene>
    <name evidence="1" type="ORF">ACFPZ3_18895</name>
</gene>
<keyword evidence="1" id="KW-0489">Methyltransferase</keyword>
<dbReference type="GO" id="GO:0032259">
    <property type="term" value="P:methylation"/>
    <property type="evidence" value="ECO:0007669"/>
    <property type="project" value="UniProtKB-KW"/>
</dbReference>
<dbReference type="EC" id="2.1.1.-" evidence="1"/>
<keyword evidence="1" id="KW-0808">Transferase</keyword>
<evidence type="ECO:0000313" key="2">
    <source>
        <dbReference type="Proteomes" id="UP001596058"/>
    </source>
</evidence>
<dbReference type="InterPro" id="IPR006764">
    <property type="entry name" value="SAM_dep_MeTrfase_SAV2177_type"/>
</dbReference>
<dbReference type="SUPFAM" id="SSF53335">
    <property type="entry name" value="S-adenosyl-L-methionine-dependent methyltransferases"/>
    <property type="match status" value="1"/>
</dbReference>
<dbReference type="SUPFAM" id="SSF141571">
    <property type="entry name" value="Pentapeptide repeat-like"/>
    <property type="match status" value="1"/>
</dbReference>
<dbReference type="Gene3D" id="3.40.50.150">
    <property type="entry name" value="Vaccinia Virus protein VP39"/>
    <property type="match status" value="1"/>
</dbReference>
<dbReference type="Gene3D" id="2.160.20.80">
    <property type="entry name" value="E3 ubiquitin-protein ligase SopA"/>
    <property type="match status" value="1"/>
</dbReference>
<organism evidence="1 2">
    <name type="scientific">Nonomuraea insulae</name>
    <dbReference type="NCBI Taxonomy" id="1616787"/>
    <lineage>
        <taxon>Bacteria</taxon>
        <taxon>Bacillati</taxon>
        <taxon>Actinomycetota</taxon>
        <taxon>Actinomycetes</taxon>
        <taxon>Streptosporangiales</taxon>
        <taxon>Streptosporangiaceae</taxon>
        <taxon>Nonomuraea</taxon>
    </lineage>
</organism>
<name>A0ABW1CMF6_9ACTN</name>
<dbReference type="EMBL" id="JBHSPA010000023">
    <property type="protein sequence ID" value="MFC5825936.1"/>
    <property type="molecule type" value="Genomic_DNA"/>
</dbReference>
<dbReference type="InterPro" id="IPR029063">
    <property type="entry name" value="SAM-dependent_MTases_sf"/>
</dbReference>
<reference evidence="2" key="1">
    <citation type="journal article" date="2019" name="Int. J. Syst. Evol. Microbiol.">
        <title>The Global Catalogue of Microorganisms (GCM) 10K type strain sequencing project: providing services to taxonomists for standard genome sequencing and annotation.</title>
        <authorList>
            <consortium name="The Broad Institute Genomics Platform"/>
            <consortium name="The Broad Institute Genome Sequencing Center for Infectious Disease"/>
            <person name="Wu L."/>
            <person name="Ma J."/>
        </authorList>
    </citation>
    <scope>NUCLEOTIDE SEQUENCE [LARGE SCALE GENOMIC DNA]</scope>
    <source>
        <strain evidence="2">CCUG 53903</strain>
    </source>
</reference>
<dbReference type="CDD" id="cd02440">
    <property type="entry name" value="AdoMet_MTases"/>
    <property type="match status" value="1"/>
</dbReference>
<dbReference type="GO" id="GO:0008168">
    <property type="term" value="F:methyltransferase activity"/>
    <property type="evidence" value="ECO:0007669"/>
    <property type="project" value="UniProtKB-KW"/>
</dbReference>
<proteinExistence type="predicted"/>
<keyword evidence="2" id="KW-1185">Reference proteome</keyword>
<comment type="caution">
    <text evidence="1">The sequence shown here is derived from an EMBL/GenBank/DDBJ whole genome shotgun (WGS) entry which is preliminary data.</text>
</comment>
<accession>A0ABW1CMF6</accession>
<protein>
    <submittedName>
        <fullName evidence="1">SAM-dependent methyltransferase</fullName>
        <ecNumber evidence="1">2.1.1.-</ecNumber>
    </submittedName>
</protein>